<accession>A0ABR2RVQ0</accession>
<feature type="transmembrane region" description="Helical" evidence="7">
    <location>
        <begin position="285"/>
        <end position="306"/>
    </location>
</feature>
<dbReference type="CDD" id="cd17358">
    <property type="entry name" value="MFS_GLUT6_8_Class3_like"/>
    <property type="match status" value="1"/>
</dbReference>
<feature type="domain" description="Major facilitator superfamily (MFS) profile" evidence="8">
    <location>
        <begin position="45"/>
        <end position="470"/>
    </location>
</feature>
<evidence type="ECO:0000256" key="4">
    <source>
        <dbReference type="ARBA" id="ARBA00022692"/>
    </source>
</evidence>
<feature type="transmembrane region" description="Helical" evidence="7">
    <location>
        <begin position="47"/>
        <end position="69"/>
    </location>
</feature>
<dbReference type="Gene3D" id="1.20.1250.20">
    <property type="entry name" value="MFS general substrate transporter like domains"/>
    <property type="match status" value="1"/>
</dbReference>
<evidence type="ECO:0000256" key="3">
    <source>
        <dbReference type="ARBA" id="ARBA00022597"/>
    </source>
</evidence>
<feature type="transmembrane region" description="Helical" evidence="7">
    <location>
        <begin position="81"/>
        <end position="105"/>
    </location>
</feature>
<dbReference type="EMBL" id="JBBPBN010000020">
    <property type="protein sequence ID" value="KAK9017066.1"/>
    <property type="molecule type" value="Genomic_DNA"/>
</dbReference>
<feature type="transmembrane region" description="Helical" evidence="7">
    <location>
        <begin position="417"/>
        <end position="436"/>
    </location>
</feature>
<keyword evidence="4 7" id="KW-0812">Transmembrane</keyword>
<sequence length="486" mass="52266">MVQPTTEATEPLLFRQGGGPGSLVYNEENCGVGVGDEGSVAVSSVTAILALSTFVAACIAFGIGCSMGYSSPTQSSIMEDLGLSVAEFSLFGSILSIGGILGAVVSGKITDLLGRKLTMWILNLFYISGWLAIAFAKVPWLLNLGRLSLGFTKGISSYLVLVYIAEITTKNVRGRFSAIVPLMVSWGLSFMYVVGSFVHWRTLALIAAIPGLLQLLLLFFIPESPRWLAKVGRDKELEAALLCLRGDKADISDEAAEIKDFVESLKSFSKEGIFDIFQKKYVRPLLLVVGMLVLLNLGGVNAFTYYSGVIFVSSGISSMVGLITMAAVQIVTGILGTILIDKSGRRPLALVSSAGLCFSSFFTGLSFFLKEFHWWDQGSAVIALFGLLMYMGMYVLGAGMPLLLLSELFPINVKGSAGSIGNFLGDISGLLVAYYFNILIEWNPAGIFFIFSAFCFANFVLSATMVPETKGRTLEEIQASITRSSD</sequence>
<dbReference type="PROSITE" id="PS50850">
    <property type="entry name" value="MFS"/>
    <property type="match status" value="1"/>
</dbReference>
<evidence type="ECO:0000259" key="8">
    <source>
        <dbReference type="PROSITE" id="PS50850"/>
    </source>
</evidence>
<dbReference type="PANTHER" id="PTHR48021:SF56">
    <property type="entry name" value="SUGAR TRANSPORTER ERD6-LIKE 14"/>
    <property type="match status" value="1"/>
</dbReference>
<dbReference type="SUPFAM" id="SSF103473">
    <property type="entry name" value="MFS general substrate transporter"/>
    <property type="match status" value="1"/>
</dbReference>
<evidence type="ECO:0000256" key="6">
    <source>
        <dbReference type="ARBA" id="ARBA00023136"/>
    </source>
</evidence>
<feature type="transmembrane region" description="Helical" evidence="7">
    <location>
        <begin position="381"/>
        <end position="405"/>
    </location>
</feature>
<reference evidence="9 10" key="1">
    <citation type="journal article" date="2024" name="G3 (Bethesda)">
        <title>Genome assembly of Hibiscus sabdariffa L. provides insights into metabolisms of medicinal natural products.</title>
        <authorList>
            <person name="Kim T."/>
        </authorList>
    </citation>
    <scope>NUCLEOTIDE SEQUENCE [LARGE SCALE GENOMIC DNA]</scope>
    <source>
        <strain evidence="9">TK-2024</strain>
        <tissue evidence="9">Old leaves</tissue>
    </source>
</reference>
<comment type="subcellular location">
    <subcellularLocation>
        <location evidence="1">Membrane</location>
        <topology evidence="1">Multi-pass membrane protein</topology>
    </subcellularLocation>
</comment>
<comment type="caution">
    <text evidence="9">The sequence shown here is derived from an EMBL/GenBank/DDBJ whole genome shotgun (WGS) entry which is preliminary data.</text>
</comment>
<dbReference type="InterPro" id="IPR036259">
    <property type="entry name" value="MFS_trans_sf"/>
</dbReference>
<protein>
    <recommendedName>
        <fullName evidence="8">Major facilitator superfamily (MFS) profile domain-containing protein</fullName>
    </recommendedName>
</protein>
<keyword evidence="5 7" id="KW-1133">Transmembrane helix</keyword>
<keyword evidence="10" id="KW-1185">Reference proteome</keyword>
<dbReference type="InterPro" id="IPR050549">
    <property type="entry name" value="MFS_Trehalose_Transporter"/>
</dbReference>
<feature type="transmembrane region" description="Helical" evidence="7">
    <location>
        <begin position="442"/>
        <end position="461"/>
    </location>
</feature>
<evidence type="ECO:0000256" key="1">
    <source>
        <dbReference type="ARBA" id="ARBA00004141"/>
    </source>
</evidence>
<comment type="similarity">
    <text evidence="2">Belongs to the major facilitator superfamily. Sugar transporter (TC 2.A.1.1) family.</text>
</comment>
<feature type="transmembrane region" description="Helical" evidence="7">
    <location>
        <begin position="200"/>
        <end position="221"/>
    </location>
</feature>
<feature type="transmembrane region" description="Helical" evidence="7">
    <location>
        <begin position="318"/>
        <end position="340"/>
    </location>
</feature>
<keyword evidence="3" id="KW-0762">Sugar transport</keyword>
<evidence type="ECO:0000256" key="2">
    <source>
        <dbReference type="ARBA" id="ARBA00010992"/>
    </source>
</evidence>
<evidence type="ECO:0000256" key="7">
    <source>
        <dbReference type="SAM" id="Phobius"/>
    </source>
</evidence>
<evidence type="ECO:0000256" key="5">
    <source>
        <dbReference type="ARBA" id="ARBA00022989"/>
    </source>
</evidence>
<dbReference type="InterPro" id="IPR020846">
    <property type="entry name" value="MFS_dom"/>
</dbReference>
<evidence type="ECO:0000313" key="10">
    <source>
        <dbReference type="Proteomes" id="UP001396334"/>
    </source>
</evidence>
<dbReference type="InterPro" id="IPR044775">
    <property type="entry name" value="MFS_ERD6/Tret1-like"/>
</dbReference>
<proteinExistence type="inferred from homology"/>
<dbReference type="Proteomes" id="UP001396334">
    <property type="component" value="Unassembled WGS sequence"/>
</dbReference>
<name>A0ABR2RVQ0_9ROSI</name>
<dbReference type="InterPro" id="IPR005828">
    <property type="entry name" value="MFS_sugar_transport-like"/>
</dbReference>
<dbReference type="Pfam" id="PF00083">
    <property type="entry name" value="Sugar_tr"/>
    <property type="match status" value="1"/>
</dbReference>
<dbReference type="PANTHER" id="PTHR48021">
    <property type="match status" value="1"/>
</dbReference>
<evidence type="ECO:0000313" key="9">
    <source>
        <dbReference type="EMBL" id="KAK9017066.1"/>
    </source>
</evidence>
<organism evidence="9 10">
    <name type="scientific">Hibiscus sabdariffa</name>
    <name type="common">roselle</name>
    <dbReference type="NCBI Taxonomy" id="183260"/>
    <lineage>
        <taxon>Eukaryota</taxon>
        <taxon>Viridiplantae</taxon>
        <taxon>Streptophyta</taxon>
        <taxon>Embryophyta</taxon>
        <taxon>Tracheophyta</taxon>
        <taxon>Spermatophyta</taxon>
        <taxon>Magnoliopsida</taxon>
        <taxon>eudicotyledons</taxon>
        <taxon>Gunneridae</taxon>
        <taxon>Pentapetalae</taxon>
        <taxon>rosids</taxon>
        <taxon>malvids</taxon>
        <taxon>Malvales</taxon>
        <taxon>Malvaceae</taxon>
        <taxon>Malvoideae</taxon>
        <taxon>Hibiscus</taxon>
    </lineage>
</organism>
<feature type="transmembrane region" description="Helical" evidence="7">
    <location>
        <begin position="176"/>
        <end position="194"/>
    </location>
</feature>
<gene>
    <name evidence="9" type="ORF">V6N11_079552</name>
</gene>
<keyword evidence="3" id="KW-0813">Transport</keyword>
<feature type="transmembrane region" description="Helical" evidence="7">
    <location>
        <begin position="347"/>
        <end position="369"/>
    </location>
</feature>
<feature type="transmembrane region" description="Helical" evidence="7">
    <location>
        <begin position="117"/>
        <end position="138"/>
    </location>
</feature>
<feature type="transmembrane region" description="Helical" evidence="7">
    <location>
        <begin position="144"/>
        <end position="164"/>
    </location>
</feature>
<keyword evidence="6 7" id="KW-0472">Membrane</keyword>